<evidence type="ECO:0000256" key="7">
    <source>
        <dbReference type="ARBA" id="ARBA00022967"/>
    </source>
</evidence>
<organism evidence="10 11">
    <name type="scientific">Enterococcus canis</name>
    <dbReference type="NCBI Taxonomy" id="214095"/>
    <lineage>
        <taxon>Bacteria</taxon>
        <taxon>Bacillati</taxon>
        <taxon>Bacillota</taxon>
        <taxon>Bacilli</taxon>
        <taxon>Lactobacillales</taxon>
        <taxon>Enterococcaceae</taxon>
        <taxon>Enterococcus</taxon>
    </lineage>
</organism>
<gene>
    <name evidence="10" type="ORF">RU97_GL001740</name>
</gene>
<dbReference type="Gene3D" id="3.40.50.300">
    <property type="entry name" value="P-loop containing nucleotide triphosphate hydrolases"/>
    <property type="match status" value="1"/>
</dbReference>
<comment type="caution">
    <text evidence="10">The sequence shown here is derived from an EMBL/GenBank/DDBJ whole genome shotgun (WGS) entry which is preliminary data.</text>
</comment>
<evidence type="ECO:0000256" key="8">
    <source>
        <dbReference type="ARBA" id="ARBA00023136"/>
    </source>
</evidence>
<dbReference type="InterPro" id="IPR015856">
    <property type="entry name" value="ABC_transpr_CbiO/EcfA_su"/>
</dbReference>
<keyword evidence="11" id="KW-1185">Reference proteome</keyword>
<dbReference type="AlphaFoldDB" id="A0A1L8RF37"/>
<keyword evidence="3" id="KW-0813">Transport</keyword>
<keyword evidence="8" id="KW-0472">Membrane</keyword>
<dbReference type="InterPro" id="IPR050095">
    <property type="entry name" value="ECF_ABC_transporter_ATP-bd"/>
</dbReference>
<dbReference type="Pfam" id="PF00005">
    <property type="entry name" value="ABC_tran"/>
    <property type="match status" value="1"/>
</dbReference>
<dbReference type="PANTHER" id="PTHR43553">
    <property type="entry name" value="HEAVY METAL TRANSPORTER"/>
    <property type="match status" value="1"/>
</dbReference>
<keyword evidence="4" id="KW-1003">Cell membrane</keyword>
<dbReference type="GO" id="GO:0043190">
    <property type="term" value="C:ATP-binding cassette (ABC) transporter complex"/>
    <property type="evidence" value="ECO:0007669"/>
    <property type="project" value="TreeGrafter"/>
</dbReference>
<evidence type="ECO:0000259" key="9">
    <source>
        <dbReference type="PROSITE" id="PS50893"/>
    </source>
</evidence>
<evidence type="ECO:0000313" key="10">
    <source>
        <dbReference type="EMBL" id="OJG18343.1"/>
    </source>
</evidence>
<reference evidence="10 11" key="1">
    <citation type="submission" date="2014-12" db="EMBL/GenBank/DDBJ databases">
        <title>Draft genome sequences of 29 type strains of Enterococci.</title>
        <authorList>
            <person name="Zhong Z."/>
            <person name="Sun Z."/>
            <person name="Liu W."/>
            <person name="Zhang W."/>
            <person name="Zhang H."/>
        </authorList>
    </citation>
    <scope>NUCLEOTIDE SEQUENCE [LARGE SCALE GENOMIC DNA]</scope>
    <source>
        <strain evidence="10 11">DSM 17029</strain>
    </source>
</reference>
<keyword evidence="5" id="KW-0547">Nucleotide-binding</keyword>
<dbReference type="PROSITE" id="PS50893">
    <property type="entry name" value="ABC_TRANSPORTER_2"/>
    <property type="match status" value="1"/>
</dbReference>
<feature type="domain" description="ABC transporter" evidence="9">
    <location>
        <begin position="1"/>
        <end position="192"/>
    </location>
</feature>
<dbReference type="InterPro" id="IPR003439">
    <property type="entry name" value="ABC_transporter-like_ATP-bd"/>
</dbReference>
<sequence length="226" mass="25790">MVKHLNGLLRPTSGEVQIDGETINDHTTAYWSRKVGYVFQNPDNQLFLESVRKELEFGPKQQGQSKEEIERRLSKILPMIGLGDYLETHPFDLNGADKKFCAIGSVMMMNPEVIIFDEPTCGQDGKGNQRLREIITYLQNQGVLCITITHDMKFVVKNFTRIMLMARGEILAFGTPAEIFSNKLALEKSFVTAPPITRVGQALGFDHLVFEKEEFQQTFRQQQKFN</sequence>
<proteinExistence type="inferred from homology"/>
<keyword evidence="6" id="KW-0067">ATP-binding</keyword>
<evidence type="ECO:0000256" key="3">
    <source>
        <dbReference type="ARBA" id="ARBA00022448"/>
    </source>
</evidence>
<dbReference type="CDD" id="cd03225">
    <property type="entry name" value="ABC_cobalt_CbiO_domain1"/>
    <property type="match status" value="1"/>
</dbReference>
<dbReference type="SUPFAM" id="SSF52540">
    <property type="entry name" value="P-loop containing nucleoside triphosphate hydrolases"/>
    <property type="match status" value="1"/>
</dbReference>
<dbReference type="STRING" id="214095.RU97_GL001740"/>
<evidence type="ECO:0000313" key="11">
    <source>
        <dbReference type="Proteomes" id="UP000181884"/>
    </source>
</evidence>
<protein>
    <recommendedName>
        <fullName evidence="9">ABC transporter domain-containing protein</fullName>
    </recommendedName>
</protein>
<dbReference type="EMBL" id="JXKH01000004">
    <property type="protein sequence ID" value="OJG18343.1"/>
    <property type="molecule type" value="Genomic_DNA"/>
</dbReference>
<dbReference type="PANTHER" id="PTHR43553:SF27">
    <property type="entry name" value="ENERGY-COUPLING FACTOR TRANSPORTER ATP-BINDING PROTEIN ECFA2"/>
    <property type="match status" value="1"/>
</dbReference>
<evidence type="ECO:0000256" key="1">
    <source>
        <dbReference type="ARBA" id="ARBA00004202"/>
    </source>
</evidence>
<keyword evidence="7" id="KW-1278">Translocase</keyword>
<evidence type="ECO:0000256" key="5">
    <source>
        <dbReference type="ARBA" id="ARBA00022741"/>
    </source>
</evidence>
<comment type="similarity">
    <text evidence="2">Belongs to the ABC transporter superfamily.</text>
</comment>
<dbReference type="GO" id="GO:0005524">
    <property type="term" value="F:ATP binding"/>
    <property type="evidence" value="ECO:0007669"/>
    <property type="project" value="UniProtKB-KW"/>
</dbReference>
<dbReference type="InterPro" id="IPR027417">
    <property type="entry name" value="P-loop_NTPase"/>
</dbReference>
<comment type="subcellular location">
    <subcellularLocation>
        <location evidence="1">Cell membrane</location>
        <topology evidence="1">Peripheral membrane protein</topology>
    </subcellularLocation>
</comment>
<name>A0A1L8RF37_9ENTE</name>
<evidence type="ECO:0000256" key="6">
    <source>
        <dbReference type="ARBA" id="ARBA00022840"/>
    </source>
</evidence>
<accession>A0A1L8RF37</accession>
<evidence type="ECO:0000256" key="2">
    <source>
        <dbReference type="ARBA" id="ARBA00005417"/>
    </source>
</evidence>
<evidence type="ECO:0000256" key="4">
    <source>
        <dbReference type="ARBA" id="ARBA00022475"/>
    </source>
</evidence>
<dbReference type="GO" id="GO:0016887">
    <property type="term" value="F:ATP hydrolysis activity"/>
    <property type="evidence" value="ECO:0007669"/>
    <property type="project" value="InterPro"/>
</dbReference>
<dbReference type="GO" id="GO:0042626">
    <property type="term" value="F:ATPase-coupled transmembrane transporter activity"/>
    <property type="evidence" value="ECO:0007669"/>
    <property type="project" value="TreeGrafter"/>
</dbReference>
<dbReference type="Proteomes" id="UP000181884">
    <property type="component" value="Unassembled WGS sequence"/>
</dbReference>